<dbReference type="PANTHER" id="PTHR33993:SF14">
    <property type="entry name" value="GB|AAF24581.1"/>
    <property type="match status" value="1"/>
</dbReference>
<dbReference type="PANTHER" id="PTHR33993">
    <property type="entry name" value="GLYOXALASE-RELATED"/>
    <property type="match status" value="1"/>
</dbReference>
<sequence length="317" mass="33956">MGCLAALLGLSVAPLAPTSPLPESLRQKAHAAPAALSFQPLTAPATHRILPGKIVFALLVTPDAASARSFYGPLFDWHFRSVGRKDSGNLEIIHRGRPIGMIVPRVLRHPERDTPFWLPFLSTSDTAALAREARRQGGKVLFGPRAVPGLGQEAVISDPQKGLFAAFSSASGDPGDEGETTSGDWAWSSLLSPAPDRSAAFYKTLFDYDVKRVADPVIGRPLPHENAPGQFFLVSQGQERAGIAGLPPGDERPDKARWVQFMRVDNCASTAEQVARLGGRILVPPHMDRDGAMLAIFSDPTGAVFGAIEPGTEEKSR</sequence>
<organism evidence="2 3">
    <name type="scientific">Swaminathania salitolerans</name>
    <dbReference type="NCBI Taxonomy" id="182838"/>
    <lineage>
        <taxon>Bacteria</taxon>
        <taxon>Pseudomonadati</taxon>
        <taxon>Pseudomonadota</taxon>
        <taxon>Alphaproteobacteria</taxon>
        <taxon>Acetobacterales</taxon>
        <taxon>Acetobacteraceae</taxon>
        <taxon>Swaminathania</taxon>
    </lineage>
</organism>
<dbReference type="RefSeq" id="WP_147093666.1">
    <property type="nucleotide sequence ID" value="NZ_BJVC01000003.1"/>
</dbReference>
<dbReference type="Proteomes" id="UP000321405">
    <property type="component" value="Unassembled WGS sequence"/>
</dbReference>
<evidence type="ECO:0000259" key="1">
    <source>
        <dbReference type="PROSITE" id="PS51819"/>
    </source>
</evidence>
<evidence type="ECO:0000313" key="3">
    <source>
        <dbReference type="Proteomes" id="UP000321405"/>
    </source>
</evidence>
<name>A0A511BQJ8_9PROT</name>
<gene>
    <name evidence="2" type="ORF">SSA02_17730</name>
</gene>
<dbReference type="EMBL" id="BJVC01000003">
    <property type="protein sequence ID" value="GEL02610.1"/>
    <property type="molecule type" value="Genomic_DNA"/>
</dbReference>
<dbReference type="InterPro" id="IPR037523">
    <property type="entry name" value="VOC_core"/>
</dbReference>
<proteinExistence type="predicted"/>
<reference evidence="2 3" key="1">
    <citation type="submission" date="2019-07" db="EMBL/GenBank/DDBJ databases">
        <title>Whole genome shotgun sequence of Swaminathania salitolerans NBRC 104436.</title>
        <authorList>
            <person name="Hosoyama A."/>
            <person name="Uohara A."/>
            <person name="Ohji S."/>
            <person name="Ichikawa N."/>
        </authorList>
    </citation>
    <scope>NUCLEOTIDE SEQUENCE [LARGE SCALE GENOMIC DNA]</scope>
    <source>
        <strain evidence="2 3">NBRC 104436</strain>
    </source>
</reference>
<dbReference type="SUPFAM" id="SSF54593">
    <property type="entry name" value="Glyoxalase/Bleomycin resistance protein/Dihydroxybiphenyl dioxygenase"/>
    <property type="match status" value="2"/>
</dbReference>
<accession>A0A511BQJ8</accession>
<keyword evidence="3" id="KW-1185">Reference proteome</keyword>
<dbReference type="PROSITE" id="PS51819">
    <property type="entry name" value="VOC"/>
    <property type="match status" value="2"/>
</dbReference>
<protein>
    <recommendedName>
        <fullName evidence="1">VOC domain-containing protein</fullName>
    </recommendedName>
</protein>
<evidence type="ECO:0000313" key="2">
    <source>
        <dbReference type="EMBL" id="GEL02610.1"/>
    </source>
</evidence>
<dbReference type="Gene3D" id="3.10.180.10">
    <property type="entry name" value="2,3-Dihydroxybiphenyl 1,2-Dioxygenase, domain 1"/>
    <property type="match status" value="2"/>
</dbReference>
<dbReference type="Pfam" id="PF00903">
    <property type="entry name" value="Glyoxalase"/>
    <property type="match status" value="2"/>
</dbReference>
<feature type="domain" description="VOC" evidence="1">
    <location>
        <begin position="182"/>
        <end position="310"/>
    </location>
</feature>
<dbReference type="InterPro" id="IPR052164">
    <property type="entry name" value="Anthracycline_SecMetBiosynth"/>
</dbReference>
<dbReference type="OrthoDB" id="9793039at2"/>
<comment type="caution">
    <text evidence="2">The sequence shown here is derived from an EMBL/GenBank/DDBJ whole genome shotgun (WGS) entry which is preliminary data.</text>
</comment>
<dbReference type="InterPro" id="IPR029068">
    <property type="entry name" value="Glyas_Bleomycin-R_OHBP_Dase"/>
</dbReference>
<dbReference type="AlphaFoldDB" id="A0A511BQJ8"/>
<dbReference type="InterPro" id="IPR004360">
    <property type="entry name" value="Glyas_Fos-R_dOase_dom"/>
</dbReference>
<feature type="domain" description="VOC" evidence="1">
    <location>
        <begin position="53"/>
        <end position="169"/>
    </location>
</feature>